<dbReference type="Gene3D" id="3.40.50.720">
    <property type="entry name" value="NAD(P)-binding Rossmann-like Domain"/>
    <property type="match status" value="1"/>
</dbReference>
<evidence type="ECO:0000313" key="2">
    <source>
        <dbReference type="EMBL" id="PSI02009.1"/>
    </source>
</evidence>
<comment type="caution">
    <text evidence="2">The sequence shown here is derived from an EMBL/GenBank/DDBJ whole genome shotgun (WGS) entry which is preliminary data.</text>
</comment>
<dbReference type="PANTHER" id="PTHR15020">
    <property type="entry name" value="FLAVIN REDUCTASE-RELATED"/>
    <property type="match status" value="1"/>
</dbReference>
<keyword evidence="3" id="KW-1185">Reference proteome</keyword>
<accession>A0A2P7EFW8</accession>
<protein>
    <submittedName>
        <fullName evidence="2">NADH-flavin reductase</fullName>
    </submittedName>
</protein>
<dbReference type="InterPro" id="IPR016040">
    <property type="entry name" value="NAD(P)-bd_dom"/>
</dbReference>
<reference evidence="3" key="1">
    <citation type="submission" date="2018-03" db="EMBL/GenBank/DDBJ databases">
        <title>Ecological and genomic features of two cosmopolitan and abundant freshwater picocyanobacteria.</title>
        <authorList>
            <person name="Cabello-Yeves P.J."/>
            <person name="Picazo A."/>
            <person name="Camacho A."/>
            <person name="Callieri C."/>
            <person name="Rosselli R."/>
            <person name="Roda-Garcia J."/>
            <person name="Coutinho F.H."/>
            <person name="Rodriguez-Valera F."/>
        </authorList>
    </citation>
    <scope>NUCLEOTIDE SEQUENCE [LARGE SCALE GENOMIC DNA]</scope>
    <source>
        <strain evidence="3">Tous</strain>
    </source>
</reference>
<proteinExistence type="predicted"/>
<dbReference type="CDD" id="cd05243">
    <property type="entry name" value="SDR_a5"/>
    <property type="match status" value="1"/>
</dbReference>
<dbReference type="SUPFAM" id="SSF51735">
    <property type="entry name" value="NAD(P)-binding Rossmann-fold domains"/>
    <property type="match status" value="1"/>
</dbReference>
<dbReference type="Proteomes" id="UP000240206">
    <property type="component" value="Unassembled WGS sequence"/>
</dbReference>
<feature type="unsure residue" description="I or L" evidence="2">
    <location>
        <position position="130"/>
    </location>
</feature>
<dbReference type="AlphaFoldDB" id="A0A2P7EFW8"/>
<dbReference type="InterPro" id="IPR036291">
    <property type="entry name" value="NAD(P)-bd_dom_sf"/>
</dbReference>
<gene>
    <name evidence="2" type="ORF">C7K08_04950</name>
</gene>
<sequence length="227" mass="24493">MRLAVTGASGKTGWRIVDEARLRGHQVVPILRPNSQLPDGLVADGLPLKRLNLADQNALVAALNGCDALLIATGARPSIDLAGPLKVDALAIRDQITACRRAGVKRVVLVSSLCSGRLFHPLNLFGLILLWKRLGEQWLEASGLSWTIVRPGGLKEAEEQLEREGIRFSGPNQQESSSIPRRLVAQVCLDALELPAAIGRILEITSGEDVPKQTLADWLIENPTSAI</sequence>
<name>A0A2P7EFW8_9SYNE</name>
<dbReference type="EMBL" id="PXVC01000014">
    <property type="protein sequence ID" value="PSI02009.1"/>
    <property type="molecule type" value="Genomic_DNA"/>
</dbReference>
<evidence type="ECO:0000259" key="1">
    <source>
        <dbReference type="Pfam" id="PF13460"/>
    </source>
</evidence>
<organism evidence="2 3">
    <name type="scientific">Synechococcus lacustris str. Tous</name>
    <dbReference type="NCBI Taxonomy" id="1910958"/>
    <lineage>
        <taxon>Bacteria</taxon>
        <taxon>Bacillati</taxon>
        <taxon>Cyanobacteriota</taxon>
        <taxon>Cyanophyceae</taxon>
        <taxon>Synechococcales</taxon>
        <taxon>Synechococcaceae</taxon>
        <taxon>Synechococcus</taxon>
    </lineage>
</organism>
<evidence type="ECO:0000313" key="3">
    <source>
        <dbReference type="Proteomes" id="UP000240206"/>
    </source>
</evidence>
<dbReference type="Pfam" id="PF13460">
    <property type="entry name" value="NAD_binding_10"/>
    <property type="match status" value="1"/>
</dbReference>
<dbReference type="STRING" id="1910958.BTM30_02270"/>
<dbReference type="PANTHER" id="PTHR15020:SF50">
    <property type="entry name" value="UPF0659 PROTEIN YMR090W"/>
    <property type="match status" value="1"/>
</dbReference>
<feature type="domain" description="NAD(P)-binding" evidence="1">
    <location>
        <begin position="7"/>
        <end position="193"/>
    </location>
</feature>